<dbReference type="Gene3D" id="2.60.120.1020">
    <property type="entry name" value="Peptide N glycanase, PAW domain"/>
    <property type="match status" value="2"/>
</dbReference>
<comment type="caution">
    <text evidence="2">The sequence shown here is derived from an EMBL/GenBank/DDBJ whole genome shotgun (WGS) entry which is preliminary data.</text>
</comment>
<dbReference type="Proteomes" id="UP001356427">
    <property type="component" value="Unassembled WGS sequence"/>
</dbReference>
<gene>
    <name evidence="2" type="ORF">J4Q44_G00032830</name>
</gene>
<dbReference type="Pfam" id="PF04721">
    <property type="entry name" value="PAW"/>
    <property type="match status" value="1"/>
</dbReference>
<accession>A0AAN8MIF7</accession>
<dbReference type="EMBL" id="JAGTTL010000002">
    <property type="protein sequence ID" value="KAK6327638.1"/>
    <property type="molecule type" value="Genomic_DNA"/>
</dbReference>
<dbReference type="InterPro" id="IPR038680">
    <property type="entry name" value="PAW_sf"/>
</dbReference>
<evidence type="ECO:0000313" key="3">
    <source>
        <dbReference type="Proteomes" id="UP001356427"/>
    </source>
</evidence>
<dbReference type="InterPro" id="IPR008979">
    <property type="entry name" value="Galactose-bd-like_sf"/>
</dbReference>
<proteinExistence type="predicted"/>
<evidence type="ECO:0000313" key="2">
    <source>
        <dbReference type="EMBL" id="KAK6327638.1"/>
    </source>
</evidence>
<protein>
    <recommendedName>
        <fullName evidence="1">PAW domain-containing protein</fullName>
    </recommendedName>
</protein>
<feature type="domain" description="PAW" evidence="1">
    <location>
        <begin position="24"/>
        <end position="87"/>
    </location>
</feature>
<dbReference type="InterPro" id="IPR006588">
    <property type="entry name" value="Peptide_N_glycanase_PAW_dom"/>
</dbReference>
<organism evidence="2 3">
    <name type="scientific">Coregonus suidteri</name>
    <dbReference type="NCBI Taxonomy" id="861788"/>
    <lineage>
        <taxon>Eukaryota</taxon>
        <taxon>Metazoa</taxon>
        <taxon>Chordata</taxon>
        <taxon>Craniata</taxon>
        <taxon>Vertebrata</taxon>
        <taxon>Euteleostomi</taxon>
        <taxon>Actinopterygii</taxon>
        <taxon>Neopterygii</taxon>
        <taxon>Teleostei</taxon>
        <taxon>Protacanthopterygii</taxon>
        <taxon>Salmoniformes</taxon>
        <taxon>Salmonidae</taxon>
        <taxon>Coregoninae</taxon>
        <taxon>Coregonus</taxon>
    </lineage>
</organism>
<dbReference type="SUPFAM" id="SSF49785">
    <property type="entry name" value="Galactose-binding domain-like"/>
    <property type="match status" value="1"/>
</dbReference>
<dbReference type="GO" id="GO:0006516">
    <property type="term" value="P:glycoprotein catabolic process"/>
    <property type="evidence" value="ECO:0007669"/>
    <property type="project" value="InterPro"/>
</dbReference>
<dbReference type="GO" id="GO:0005737">
    <property type="term" value="C:cytoplasm"/>
    <property type="evidence" value="ECO:0007669"/>
    <property type="project" value="InterPro"/>
</dbReference>
<name>A0AAN8MIF7_9TELE</name>
<reference evidence="2 3" key="1">
    <citation type="submission" date="2021-04" db="EMBL/GenBank/DDBJ databases">
        <authorList>
            <person name="De Guttry C."/>
            <person name="Zahm M."/>
            <person name="Klopp C."/>
            <person name="Cabau C."/>
            <person name="Louis A."/>
            <person name="Berthelot C."/>
            <person name="Parey E."/>
            <person name="Roest Crollius H."/>
            <person name="Montfort J."/>
            <person name="Robinson-Rechavi M."/>
            <person name="Bucao C."/>
            <person name="Bouchez O."/>
            <person name="Gislard M."/>
            <person name="Lluch J."/>
            <person name="Milhes M."/>
            <person name="Lampietro C."/>
            <person name="Lopez Roques C."/>
            <person name="Donnadieu C."/>
            <person name="Braasch I."/>
            <person name="Desvignes T."/>
            <person name="Postlethwait J."/>
            <person name="Bobe J."/>
            <person name="Wedekind C."/>
            <person name="Guiguen Y."/>
        </authorList>
    </citation>
    <scope>NUCLEOTIDE SEQUENCE [LARGE SCALE GENOMIC DNA]</scope>
    <source>
        <strain evidence="2">Cs_M1</strain>
        <tissue evidence="2">Blood</tissue>
    </source>
</reference>
<evidence type="ECO:0000259" key="1">
    <source>
        <dbReference type="Pfam" id="PF04721"/>
    </source>
</evidence>
<dbReference type="AlphaFoldDB" id="A0AAN8MIF7"/>
<sequence>MNGPKFASQLKRVGTGPGTAPLAAAAEFVFVPTEKVKSGRVFNLRYNSTKDHYCRVSNDNEDIQGWHKTVWRKESVFRKLENDWQMLVMEAELAGGGESSWQHSQMFRRTLNERKESSSEILVKMEEDDA</sequence>
<keyword evidence="3" id="KW-1185">Reference proteome</keyword>